<proteinExistence type="predicted"/>
<dbReference type="InterPro" id="IPR021026">
    <property type="entry name" value="Filamn_hemagglutn_DUF3739"/>
</dbReference>
<evidence type="ECO:0000256" key="1">
    <source>
        <dbReference type="ARBA" id="ARBA00004613"/>
    </source>
</evidence>
<gene>
    <name evidence="7" type="ORF">PQJ73_15070</name>
</gene>
<evidence type="ECO:0000256" key="5">
    <source>
        <dbReference type="SAM" id="SignalP"/>
    </source>
</evidence>
<dbReference type="Proteomes" id="UP001165652">
    <property type="component" value="Unassembled WGS sequence"/>
</dbReference>
<name>A0ABT5JBT6_RHOTP</name>
<dbReference type="EMBL" id="JAQQLI010000022">
    <property type="protein sequence ID" value="MDC7787013.1"/>
    <property type="molecule type" value="Genomic_DNA"/>
</dbReference>
<organism evidence="7 8">
    <name type="scientific">Rhodoplanes tepidamans</name>
    <name type="common">Rhodoplanes cryptolactis</name>
    <dbReference type="NCBI Taxonomy" id="200616"/>
    <lineage>
        <taxon>Bacteria</taxon>
        <taxon>Pseudomonadati</taxon>
        <taxon>Pseudomonadota</taxon>
        <taxon>Alphaproteobacteria</taxon>
        <taxon>Hyphomicrobiales</taxon>
        <taxon>Nitrobacteraceae</taxon>
        <taxon>Rhodoplanes</taxon>
    </lineage>
</organism>
<dbReference type="InterPro" id="IPR050909">
    <property type="entry name" value="Bact_Autotransporter_VF"/>
</dbReference>
<accession>A0ABT5JBT6</accession>
<reference evidence="7" key="1">
    <citation type="journal article" date="2023" name="Microbiol Resour">
        <title>Genome Sequences of Rhodoplanes serenus and Two Thermotolerant Strains, Rhodoplanes tepidamans and 'Rhodoplanes cryptolactis,' Further Refine the Genus.</title>
        <authorList>
            <person name="Rayyan A.A."/>
            <person name="Kyndt J.A."/>
        </authorList>
    </citation>
    <scope>NUCLEOTIDE SEQUENCE</scope>
    <source>
        <strain evidence="7">DSM 9987</strain>
    </source>
</reference>
<keyword evidence="3 5" id="KW-0732">Signal</keyword>
<comment type="caution">
    <text evidence="7">The sequence shown here is derived from an EMBL/GenBank/DDBJ whole genome shotgun (WGS) entry which is preliminary data.</text>
</comment>
<dbReference type="RefSeq" id="WP_272777855.1">
    <property type="nucleotide sequence ID" value="NZ_JAQQLI010000022.1"/>
</dbReference>
<dbReference type="InterPro" id="IPR012334">
    <property type="entry name" value="Pectin_lyas_fold"/>
</dbReference>
<dbReference type="SMART" id="SM00912">
    <property type="entry name" value="Haemagg_act"/>
    <property type="match status" value="1"/>
</dbReference>
<dbReference type="PANTHER" id="PTHR12338">
    <property type="entry name" value="AUTOTRANSPORTER"/>
    <property type="match status" value="1"/>
</dbReference>
<feature type="chain" id="PRO_5047255756" evidence="5">
    <location>
        <begin position="30"/>
        <end position="3627"/>
    </location>
</feature>
<sequence>MPVSIGQCGTIRGRARAILLAGASAAALAASTGAATADMRAMRSTSGTAAAAAATAATASAQAAQTAAAQAMTRVNTSLRAMRDAQAAARAAAQAAAGTVPNGLGAGGLVVAPGAVPSATDGGVGLWQGANLPTQTTTSGGRTQVEVKQTESKAILTWESFNVGRETDLYFNQTAGGSNVANWIALNRVLDPTAAPSKILGTIKAEGQVYVINRNGIIFGGSSQVNVHTLVASSLSLSNAQFMAGIGTTLVAKADFVLGGADTVALPTFGEHGSLLDYWQSAAAQSKPAFVPGNPPGDVRVESGAVIETAAGGKAMLFAPHVINAGTVRAIDGQVILAAGEQVSLYPSLDVRGFDVAVSAPMPWLFSRNWVTQVLLGEPSDWQYAFQTDLVNSILPGMDQRAADVGYSVANTGIVSSLRGDITFQGRDIAQSGLIYANTALNNQGGSVRLQAWSQGSLAYSTDGDPSASSWRAGTLTLSEGSIILVEPDLGDTSTIELSSLSTRYEPGRVELRGYEITVESNAGVVVPAGSISVVASAQPTAPDEPNGVNGGVADGSLITIAENAYLSTAGLIGVTLSMESNVVAVELRIAELADSALYRDSWLRGETIYVDRRESGIFTDGVMAGVEWIEGETGKWVGTPLANVSAWLGTSTTTLGELSTVGGSIVLKSGGSVITRAGSVLDVAGGSITYTGGWVNTTKLVGADGRIYDIADATPDRVYVGFAGDTTVDHAHWRITEVYSSRLRRAESRYEAGYTEGRAAGAIQIWAGEAIVLEGGYAGGTVVGERQAAKGTTAAAGTLTIGDASNSNRMWLPDNVVISNSPLLLAEDLSNLREFYDSATQTTTLRLDSDLLAASQLGTIELNLRTGFELTEGTRLELDSGAAFTANANSGAATDVHYTVNGSIRIAGGSVHLIGDIDNIKIGSKASIDVSGQWINEVSDRFITLNRRVDGGSVRVEAGMFDVAAGARIDVSGGGFIAVHNGEIGATAGDGGSITLRGIDGESLGNLDLSAYAAGAGGSLELTTPAQVQLGGGTPSDAAVMHIGDALYSDRGFRLLSIETTQGIEVPEGAHLSQVPVSIDLLGSNYFSVASGSHILDVASPTVLPLWRRAGMPGTSVDLTAGQSVVFGHEASLVTDVLGSVGIGGANIRLSGTIEAPAGNIHLFSPAGEIVLGDGAALLARGVPIIYAGQGQRRIGDVLDGGTVVLDAPGVEIGAGSLIDVSGASGVIDVGGRVAEAVTLGSDGGFLSITANFFDLTEDADHIVRADGGVGATNGRFSFSAGKSGTDGTTLSAHVGASGVGSFYGTTTPGGPTASLGNVYLTNLFANASAEDLAAAATAYDANPTAYGGAAGATFAAARLTSGLLNPFRTLLVNSAKTMTLSVGEGGTGGSASLGITDPVFKLLLGIMTGDLVPKNNSSLNVTIVNKVNLAAINPTTGTYNYMNRAAFDTRLLEHAGFSSISLQTNGGAINFGSGASLPAADLITLNASIIGTAASGATKLSAGYVRLIGAGSATPQQSGSAVLDIDASVIAIKGSIGFAGYDVVNLTASSDLQLEGGYNGAGASIYAPGDIIMTAAQIYPLTQASQSIQAGRTIIVNKALDGTGAPIRAPLPLSVAGSLTLEAPMIAQNGTLVAPFGAITLTADDLTLGAGSVTSVSGAGLTALYGTLLNGEQWQVDSGSGTATTITGLPEKTITLNGSTVGVSSGAMVDISGGGDLLAWEFVAGTGGSHDVLAMSGMYAILPSQASAATSSGQRIWLDGGNGLVAGWYTLLPARYALLPGAYAIQLVDGSAGKAIAKSVTLADGTVLMSGKLGNVYTGTSDVLSSTVRIMSGEVVRSYSDYNEATANTYFASDAFKTTIYRLTGVRVATPRLPMDGGSVVFNASRTLVLDGSLEAQGERDGLSGLVDITGSKIAIVGTGVATGDLSGYLLLDADSLTAFGGSLLIGGTRTEGTDGLHLTVTASDIVVRNDAGSELSAPEAVLAATGSIIVADGSVVTAAGSTESSAILIVDPQSGTQDFGSLIRVSSGGAVMVTRTNADSSVAAGTITIGAGAVLRGRSVLIDATNAAGVTMAASASLIADNLSLASGRIGFGGGSGLVLDQASLTQLATAQNLTLRSYTTFDFYTGLDLTGLTAVTLDGAGLVGYGDHAIAITGNTITLANTGSDFAEPTGTGSGSLAIGADELILGAGAKALRGFATVTLTGANGIVGEGKGSLDAGAAAVTLATPVLTGRNAANQAVTTTGALSLVSTGGNTTLSAADSLGSIVSLTGGNVLVAGTIVAQGGAANVAATGGALTLADGTVIDVGAVSKTFYDVAEYGDAGTIALTAIGGDLLLASGATLNLAGGTDGGAAGTLSLTSSGGNVSLLGTIDAHAAAGEAGGTFALDTLTLTSFSGLNRALDSAGFTASRQFRIREGDVTLDGATVAEEFVLVADAGSVTITGSVDARATYGGTISISAGNGLVMTSSTVLVAGATDTTDGIGSGRVTLEASGGSLDIRGGTIDVSGGDGGKVRFRAVQTATHDGVAVEDLIVAIVGSRSSMLEGVAVYDASATGTVEQVWSAAVGDAGTFMAAAPAIAATISPGIAVMAGIDIRSSGDLTLGSNIDLYNTFISAREGGLTLRAGGNLNINGSISDGFSTATTTGTLLNTKSWDLRLVAGADLQSASAVALQRTEALPASKGSLIVGDATHGYLIRTGSGDIDIAAGRDIRLTDYAAAIYTAGRADTTVYSDFTPKVGAVYGIEGGNLSVAAGGSIAVDIASTENLSFVNWLSRTGTMNATTGLFSTAAGGQSSWWVNYGGFRQGVGALGGGNVAVKAGGDIGNLVVALATTGRVHGGTVTPDSKILETDNGGALTVSAGGAIRGGQYYVGRGSADIRANELGVGTGSGGTANTFGLAPLLALDDATINVTTSANMVVQTVADPLLANASFGAYMSGYTVDTAIDLLSIGGDIVLVNPNSRSNATRHTDRYPAKTRITALNGSVENRGYISMMPSSSTELRILAAENVVTGAIVMGRALTTAMPSPFKPFATIHSNNATNDPDWLLLNDLTRSAYAIYGGGNPDVLELADDYEPSRIYALAGSIDFKSLLAVEANFSGVATSEQTWFRAGTDIRNLNFHLRNIHATDVSLLEAGNDIIGPAILPTVYGNEIQGPGSLLLSAGREIYAPVLPIYSTGNRAFDYTTNTPILNSEIKGLPARGASVTLMAGINAAVGYDAFAAAYLDPTNVSSMASWLTTTVNGVVVPLYLTDAYETSVGGATHRSRQGLVSFVEEVTGETLSPLDAWARFQTLPALTRQQFIRSVYFQELRAAGRDQTGGLASGGYNRGYTAIETLFPGDSWSGDVKFDNALVRTMAGGDIHVLTPGGGFQVAALNQAVESGYGLVTLGYGHINVFAQDDIVVNQSRVLTFSGGGIVMWSTEGDIDAGRGAKTQRVPSAPVVDTDADGVTRVTERADISGSGIGTIEGYTGVEPGDVDLIAPQGTVNAGDAGIRVSGDFTVAARFVLNMDNIKVSGETKGVPKEDTKVAPLTVETKDKTAAEAAAAATQQATGDRPSVIIVEILGYGGGDGQMRSPEEGDLDERRRDRRSGPAPVYDPAGPVQIIGVGPLTEEERLRLRAEERGRL</sequence>
<protein>
    <submittedName>
        <fullName evidence="7">Filamentous hemagglutinin family protein</fullName>
    </submittedName>
</protein>
<keyword evidence="2" id="KW-0964">Secreted</keyword>
<feature type="region of interest" description="Disordered" evidence="4">
    <location>
        <begin position="3570"/>
        <end position="3605"/>
    </location>
</feature>
<evidence type="ECO:0000259" key="6">
    <source>
        <dbReference type="SMART" id="SM00912"/>
    </source>
</evidence>
<evidence type="ECO:0000256" key="4">
    <source>
        <dbReference type="SAM" id="MobiDB-lite"/>
    </source>
</evidence>
<dbReference type="InterPro" id="IPR011050">
    <property type="entry name" value="Pectin_lyase_fold/virulence"/>
</dbReference>
<feature type="domain" description="Filamentous haemagglutinin FhaB/tRNA nuclease CdiA-like TPS" evidence="6">
    <location>
        <begin position="118"/>
        <end position="241"/>
    </location>
</feature>
<dbReference type="Pfam" id="PF12545">
    <property type="entry name" value="DUF3739"/>
    <property type="match status" value="1"/>
</dbReference>
<reference evidence="7" key="2">
    <citation type="submission" date="2023-02" db="EMBL/GenBank/DDBJ databases">
        <authorList>
            <person name="Rayyan A."/>
            <person name="Meyer T."/>
            <person name="Kyndt J.A."/>
        </authorList>
    </citation>
    <scope>NUCLEOTIDE SEQUENCE</scope>
    <source>
        <strain evidence="7">DSM 9987</strain>
    </source>
</reference>
<evidence type="ECO:0000313" key="7">
    <source>
        <dbReference type="EMBL" id="MDC7787013.1"/>
    </source>
</evidence>
<keyword evidence="8" id="KW-1185">Reference proteome</keyword>
<dbReference type="Pfam" id="PF05860">
    <property type="entry name" value="TPS"/>
    <property type="match status" value="1"/>
</dbReference>
<dbReference type="SUPFAM" id="SSF51126">
    <property type="entry name" value="Pectin lyase-like"/>
    <property type="match status" value="1"/>
</dbReference>
<dbReference type="PANTHER" id="PTHR12338:SF8">
    <property type="entry name" value="HEME_HEMOPEXIN-BINDING PROTEIN"/>
    <property type="match status" value="1"/>
</dbReference>
<feature type="signal peptide" evidence="5">
    <location>
        <begin position="1"/>
        <end position="29"/>
    </location>
</feature>
<dbReference type="Gene3D" id="2.160.20.10">
    <property type="entry name" value="Single-stranded right-handed beta-helix, Pectin lyase-like"/>
    <property type="match status" value="1"/>
</dbReference>
<comment type="subcellular location">
    <subcellularLocation>
        <location evidence="1">Secreted</location>
    </subcellularLocation>
</comment>
<evidence type="ECO:0000256" key="2">
    <source>
        <dbReference type="ARBA" id="ARBA00022525"/>
    </source>
</evidence>
<evidence type="ECO:0000256" key="3">
    <source>
        <dbReference type="ARBA" id="ARBA00022729"/>
    </source>
</evidence>
<dbReference type="InterPro" id="IPR008638">
    <property type="entry name" value="FhaB/CdiA-like_TPS"/>
</dbReference>
<evidence type="ECO:0000313" key="8">
    <source>
        <dbReference type="Proteomes" id="UP001165652"/>
    </source>
</evidence>
<dbReference type="NCBIfam" id="TIGR01901">
    <property type="entry name" value="adhes_NPXG"/>
    <property type="match status" value="1"/>
</dbReference>